<dbReference type="Proteomes" id="UP000069620">
    <property type="component" value="Unassembled WGS sequence"/>
</dbReference>
<evidence type="ECO:0000256" key="1">
    <source>
        <dbReference type="ARBA" id="ARBA00022801"/>
    </source>
</evidence>
<organism evidence="3 4">
    <name type="scientific">Mycolicibacterium brisbanense</name>
    <dbReference type="NCBI Taxonomy" id="146020"/>
    <lineage>
        <taxon>Bacteria</taxon>
        <taxon>Bacillati</taxon>
        <taxon>Actinomycetota</taxon>
        <taxon>Actinomycetes</taxon>
        <taxon>Mycobacteriales</taxon>
        <taxon>Mycobacteriaceae</taxon>
        <taxon>Mycolicibacterium</taxon>
    </lineage>
</organism>
<reference evidence="4" key="1">
    <citation type="journal article" date="2016" name="Genome Announc.">
        <title>Draft Genome Sequences of Five Rapidly Growing Mycobacterium Species, M. thermoresistibile, M. fortuitum subsp. acetamidolyticum, M. canariasense, M. brisbanense, and M. novocastrense.</title>
        <authorList>
            <person name="Katahira K."/>
            <person name="Ogura Y."/>
            <person name="Gotoh Y."/>
            <person name="Hayashi T."/>
        </authorList>
    </citation>
    <scope>NUCLEOTIDE SEQUENCE [LARGE SCALE GENOMIC DNA]</scope>
    <source>
        <strain evidence="4">JCM15654</strain>
    </source>
</reference>
<dbReference type="RefSeq" id="WP_201028315.1">
    <property type="nucleotide sequence ID" value="NZ_BCSX01000034.1"/>
</dbReference>
<keyword evidence="1" id="KW-0378">Hydrolase</keyword>
<keyword evidence="4" id="KW-1185">Reference proteome</keyword>
<dbReference type="Gene3D" id="2.30.40.10">
    <property type="entry name" value="Urease, subunit C, domain 1"/>
    <property type="match status" value="1"/>
</dbReference>
<dbReference type="STRING" id="146020.RMCB_3711"/>
<dbReference type="InterPro" id="IPR013108">
    <property type="entry name" value="Amidohydro_3"/>
</dbReference>
<dbReference type="InterPro" id="IPR011059">
    <property type="entry name" value="Metal-dep_hydrolase_composite"/>
</dbReference>
<dbReference type="InterPro" id="IPR032466">
    <property type="entry name" value="Metal_Hydrolase"/>
</dbReference>
<gene>
    <name evidence="3" type="ORF">RMCB_3711</name>
</gene>
<dbReference type="AlphaFoldDB" id="A0A117I671"/>
<dbReference type="Gene3D" id="3.20.20.140">
    <property type="entry name" value="Metal-dependent hydrolases"/>
    <property type="match status" value="1"/>
</dbReference>
<evidence type="ECO:0000313" key="4">
    <source>
        <dbReference type="Proteomes" id="UP000069620"/>
    </source>
</evidence>
<evidence type="ECO:0000313" key="3">
    <source>
        <dbReference type="EMBL" id="GAS89615.1"/>
    </source>
</evidence>
<dbReference type="SUPFAM" id="SSF51556">
    <property type="entry name" value="Metallo-dependent hydrolases"/>
    <property type="match status" value="1"/>
</dbReference>
<evidence type="ECO:0000259" key="2">
    <source>
        <dbReference type="Pfam" id="PF07969"/>
    </source>
</evidence>
<dbReference type="SUPFAM" id="SSF51338">
    <property type="entry name" value="Composite domain of metallo-dependent hydrolases"/>
    <property type="match status" value="1"/>
</dbReference>
<dbReference type="Pfam" id="PF07969">
    <property type="entry name" value="Amidohydro_3"/>
    <property type="match status" value="2"/>
</dbReference>
<dbReference type="Gene3D" id="3.30.1490.130">
    <property type="entry name" value="D-aminoacylase. Domain 3"/>
    <property type="match status" value="1"/>
</dbReference>
<proteinExistence type="predicted"/>
<dbReference type="PANTHER" id="PTHR11113">
    <property type="entry name" value="N-ACETYLGLUCOSAMINE-6-PHOSPHATE DEACETYLASE"/>
    <property type="match status" value="1"/>
</dbReference>
<dbReference type="InterPro" id="IPR023100">
    <property type="entry name" value="D-aminoacylase_insert_dom_sf"/>
</dbReference>
<feature type="domain" description="Amidohydrolase 3" evidence="2">
    <location>
        <begin position="439"/>
        <end position="511"/>
    </location>
</feature>
<protein>
    <submittedName>
        <fullName evidence="3">N-acyl-D-amino-acid deacylase</fullName>
    </submittedName>
</protein>
<reference evidence="4" key="2">
    <citation type="submission" date="2016-02" db="EMBL/GenBank/DDBJ databases">
        <title>Draft genome sequence of five rapidly growing Mycobacterium species.</title>
        <authorList>
            <person name="Katahira K."/>
            <person name="Gotou Y."/>
            <person name="Iida K."/>
            <person name="Ogura Y."/>
            <person name="Hayashi T."/>
        </authorList>
    </citation>
    <scope>NUCLEOTIDE SEQUENCE [LARGE SCALE GENOMIC DNA]</scope>
    <source>
        <strain evidence="4">JCM15654</strain>
    </source>
</reference>
<sequence length="529" mass="57470">MPALDFMLTGAHIVDGTGAAAERADVGLRGDRIEYVGLSADARADVTLDCTGMIITPGLIDPHSHSDWSALGNPDAFSTIHQGVTTEVVGNCGVTYAPVADHDVDAAAGALRALGYDGPVDWRGFGDYMTRVHAGPTAQNLMWFVGHTALRSAAHRADDPPREQLRLLEEAMDAGAIGFSSGLEYGAGRFSATAELVALAQVAGKRKGMYASHIRNRDAGLDDAVDEFFEVVAGGGVRAQLSHLNVRHDTGATPGAWERAAERVVNERRRGTDVLADMTPYPHGIGMATGLLPPWLAERSPDEAAALLTNREIRERVRRDSDRYWRFVHRGQWHRVRLGVSPTHPEWEGLTFPEIAARHGADEWECLFDVLCAAGSDMGSVQLLGELFTESHLSEAIAHDHFLLGVDAFTTCREGALAGRTRNPLFYHGHTHYLAHHVPAGTLSLETAIHKMTGMVAEHFGMRDRGVVRAGAFADVVVFDPAILERTDTWSLPQRYADAARHVWVNGVPVVTDATHTGRRPGLMLTHRP</sequence>
<dbReference type="EMBL" id="BCSX01000034">
    <property type="protein sequence ID" value="GAS89615.1"/>
    <property type="molecule type" value="Genomic_DNA"/>
</dbReference>
<comment type="caution">
    <text evidence="3">The sequence shown here is derived from an EMBL/GenBank/DDBJ whole genome shotgun (WGS) entry which is preliminary data.</text>
</comment>
<name>A0A117I671_9MYCO</name>
<dbReference type="GO" id="GO:0016811">
    <property type="term" value="F:hydrolase activity, acting on carbon-nitrogen (but not peptide) bonds, in linear amides"/>
    <property type="evidence" value="ECO:0007669"/>
    <property type="project" value="InterPro"/>
</dbReference>
<feature type="domain" description="Amidohydrolase 3" evidence="2">
    <location>
        <begin position="47"/>
        <end position="248"/>
    </location>
</feature>
<accession>A0A117I671</accession>